<evidence type="ECO:0000313" key="2">
    <source>
        <dbReference type="WBParaSite" id="nRc.2.0.1.t27096-RA"/>
    </source>
</evidence>
<dbReference type="Gene3D" id="3.40.50.300">
    <property type="entry name" value="P-loop containing nucleotide triphosphate hydrolases"/>
    <property type="match status" value="1"/>
</dbReference>
<evidence type="ECO:0000313" key="1">
    <source>
        <dbReference type="Proteomes" id="UP000887565"/>
    </source>
</evidence>
<organism evidence="1 2">
    <name type="scientific">Romanomermis culicivorax</name>
    <name type="common">Nematode worm</name>
    <dbReference type="NCBI Taxonomy" id="13658"/>
    <lineage>
        <taxon>Eukaryota</taxon>
        <taxon>Metazoa</taxon>
        <taxon>Ecdysozoa</taxon>
        <taxon>Nematoda</taxon>
        <taxon>Enoplea</taxon>
        <taxon>Dorylaimia</taxon>
        <taxon>Mermithida</taxon>
        <taxon>Mermithoidea</taxon>
        <taxon>Mermithidae</taxon>
        <taxon>Romanomermis</taxon>
    </lineage>
</organism>
<dbReference type="AlphaFoldDB" id="A0A915JM74"/>
<name>A0A915JM74_ROMCU</name>
<dbReference type="InterPro" id="IPR027417">
    <property type="entry name" value="P-loop_NTPase"/>
</dbReference>
<reference evidence="2" key="1">
    <citation type="submission" date="2022-11" db="UniProtKB">
        <authorList>
            <consortium name="WormBaseParasite"/>
        </authorList>
    </citation>
    <scope>IDENTIFICATION</scope>
</reference>
<dbReference type="SUPFAM" id="SSF52540">
    <property type="entry name" value="P-loop containing nucleoside triphosphate hydrolases"/>
    <property type="match status" value="1"/>
</dbReference>
<dbReference type="WBParaSite" id="nRc.2.0.1.t27096-RA">
    <property type="protein sequence ID" value="nRc.2.0.1.t27096-RA"/>
    <property type="gene ID" value="nRc.2.0.1.g27096"/>
</dbReference>
<sequence length="75" mass="8402">SNYSLSLIRFTVSGPNTYESTTAFIEEQFQSRKENPNKLVYVHKTCATDPQNVQFVFDACMHIIIGGNLKSTGLT</sequence>
<dbReference type="Proteomes" id="UP000887565">
    <property type="component" value="Unplaced"/>
</dbReference>
<dbReference type="OMA" id="EVEPCEI"/>
<protein>
    <submittedName>
        <fullName evidence="2">Guanine nucleotide-binding protein G(O) subunit alpha</fullName>
    </submittedName>
</protein>
<accession>A0A915JM74</accession>
<proteinExistence type="predicted"/>
<keyword evidence="1" id="KW-1185">Reference proteome</keyword>